<evidence type="ECO:0000313" key="2">
    <source>
        <dbReference type="Proteomes" id="UP000292564"/>
    </source>
</evidence>
<proteinExistence type="predicted"/>
<gene>
    <name evidence="1" type="ORF">EV385_4712</name>
</gene>
<comment type="caution">
    <text evidence="1">The sequence shown here is derived from an EMBL/GenBank/DDBJ whole genome shotgun (WGS) entry which is preliminary data.</text>
</comment>
<sequence>MFLYTDPGLRLDIYHRRAEELHRAADAQRLAAQARAEAPRRSWLRWPRHGRTLRTVRAPVAS</sequence>
<accession>A0A4Q7ZP45</accession>
<dbReference type="EMBL" id="SHKY01000001">
    <property type="protein sequence ID" value="RZU52828.1"/>
    <property type="molecule type" value="Genomic_DNA"/>
</dbReference>
<protein>
    <submittedName>
        <fullName evidence="1">Uncharacterized protein</fullName>
    </submittedName>
</protein>
<dbReference type="AlphaFoldDB" id="A0A4Q7ZP45"/>
<name>A0A4Q7ZP45_9ACTN</name>
<dbReference type="RefSeq" id="WP_130511395.1">
    <property type="nucleotide sequence ID" value="NZ_SHKY01000001.1"/>
</dbReference>
<keyword evidence="2" id="KW-1185">Reference proteome</keyword>
<organism evidence="1 2">
    <name type="scientific">Krasilnikovia cinnamomea</name>
    <dbReference type="NCBI Taxonomy" id="349313"/>
    <lineage>
        <taxon>Bacteria</taxon>
        <taxon>Bacillati</taxon>
        <taxon>Actinomycetota</taxon>
        <taxon>Actinomycetes</taxon>
        <taxon>Micromonosporales</taxon>
        <taxon>Micromonosporaceae</taxon>
        <taxon>Krasilnikovia</taxon>
    </lineage>
</organism>
<reference evidence="1 2" key="1">
    <citation type="submission" date="2019-02" db="EMBL/GenBank/DDBJ databases">
        <title>Sequencing the genomes of 1000 actinobacteria strains.</title>
        <authorList>
            <person name="Klenk H.-P."/>
        </authorList>
    </citation>
    <scope>NUCLEOTIDE SEQUENCE [LARGE SCALE GENOMIC DNA]</scope>
    <source>
        <strain evidence="1 2">DSM 45162</strain>
    </source>
</reference>
<evidence type="ECO:0000313" key="1">
    <source>
        <dbReference type="EMBL" id="RZU52828.1"/>
    </source>
</evidence>
<dbReference type="Proteomes" id="UP000292564">
    <property type="component" value="Unassembled WGS sequence"/>
</dbReference>